<dbReference type="EMBL" id="AAHTYN010000048">
    <property type="protein sequence ID" value="ECA3154805.1"/>
    <property type="molecule type" value="Genomic_DNA"/>
</dbReference>
<name>A0A3W0B034_SALDE</name>
<gene>
    <name evidence="1" type="ORF">EJW65_22215</name>
</gene>
<reference evidence="1" key="1">
    <citation type="submission" date="2018-12" db="EMBL/GenBank/DDBJ databases">
        <authorList>
            <consortium name="NARMS: The National Antimicrobial Resistance Monitoring System"/>
        </authorList>
    </citation>
    <scope>NUCLEOTIDE SEQUENCE</scope>
    <source>
        <strain evidence="1">FSIS11816337</strain>
    </source>
</reference>
<evidence type="ECO:0000313" key="1">
    <source>
        <dbReference type="EMBL" id="ECA3154805.1"/>
    </source>
</evidence>
<protein>
    <submittedName>
        <fullName evidence="1">Uncharacterized protein</fullName>
    </submittedName>
</protein>
<dbReference type="AlphaFoldDB" id="A0A3W0B034"/>
<comment type="caution">
    <text evidence="1">The sequence shown here is derived from an EMBL/GenBank/DDBJ whole genome shotgun (WGS) entry which is preliminary data.</text>
</comment>
<proteinExistence type="predicted"/>
<accession>A0A3W0B034</accession>
<organism evidence="1">
    <name type="scientific">Salmonella derby</name>
    <dbReference type="NCBI Taxonomy" id="28144"/>
    <lineage>
        <taxon>Bacteria</taxon>
        <taxon>Pseudomonadati</taxon>
        <taxon>Pseudomonadota</taxon>
        <taxon>Gammaproteobacteria</taxon>
        <taxon>Enterobacterales</taxon>
        <taxon>Enterobacteriaceae</taxon>
        <taxon>Salmonella</taxon>
    </lineage>
</organism>
<sequence length="114" mass="12839">MQSRITESRRFTVDGYTVTFAAGVKRGEAVVVFGIMTGLETVPVLTLEKKWSNLGEAESYVRRVTVIAAEKLLAHYQENYRAMTEKIDLVFSRPTTGFIAPVDARSHYPVRGRK</sequence>